<keyword evidence="1 5" id="KW-0808">Transferase</keyword>
<gene>
    <name evidence="7" type="ORF">NEMVEDRAFT_v1g171572</name>
</gene>
<dbReference type="GO" id="GO:0000226">
    <property type="term" value="P:microtubule cytoskeleton organization"/>
    <property type="evidence" value="ECO:0000318"/>
    <property type="project" value="GO_Central"/>
</dbReference>
<comment type="function">
    <text evidence="5">Specifically acetylates 'Lys-40' in alpha-tubulin on the lumenal side of microtubules. Promotes microtubule destabilization and accelerates microtubule dynamics; this activity may be independent of acetylation activity. Acetylates alpha-tubulin with a slow enzymatic rate, due to a catalytic site that is not optimized for acetyl transfer. Enters the microtubule through each end and diffuses quickly throughout the lumen of microtubules. Acetylates only long/old microtubules because of its slow acetylation rate since it does not have time to act on dynamically unstable microtubules before the enzyme is released.</text>
</comment>
<organism evidence="7 8">
    <name type="scientific">Nematostella vectensis</name>
    <name type="common">Starlet sea anemone</name>
    <dbReference type="NCBI Taxonomy" id="45351"/>
    <lineage>
        <taxon>Eukaryota</taxon>
        <taxon>Metazoa</taxon>
        <taxon>Cnidaria</taxon>
        <taxon>Anthozoa</taxon>
        <taxon>Hexacorallia</taxon>
        <taxon>Actiniaria</taxon>
        <taxon>Edwardsiidae</taxon>
        <taxon>Nematostella</taxon>
    </lineage>
</organism>
<dbReference type="OMA" id="FFIGRHP"/>
<evidence type="ECO:0000256" key="1">
    <source>
        <dbReference type="ARBA" id="ARBA00022679"/>
    </source>
</evidence>
<dbReference type="eggNOG" id="KOG4601">
    <property type="taxonomic scope" value="Eukaryota"/>
</dbReference>
<dbReference type="GO" id="GO:0005874">
    <property type="term" value="C:microtubule"/>
    <property type="evidence" value="ECO:0007669"/>
    <property type="project" value="InterPro"/>
</dbReference>
<dbReference type="HAMAP" id="MF_03130">
    <property type="entry name" value="mec17"/>
    <property type="match status" value="1"/>
</dbReference>
<dbReference type="InterPro" id="IPR007965">
    <property type="entry name" value="GNAT_ATAT"/>
</dbReference>
<evidence type="ECO:0000313" key="7">
    <source>
        <dbReference type="EMBL" id="EDO35803.1"/>
    </source>
</evidence>
<keyword evidence="8" id="KW-1185">Reference proteome</keyword>
<evidence type="ECO:0000256" key="3">
    <source>
        <dbReference type="ARBA" id="ARBA00051998"/>
    </source>
</evidence>
<dbReference type="InterPro" id="IPR038746">
    <property type="entry name" value="Atat"/>
</dbReference>
<dbReference type="InterPro" id="IPR016181">
    <property type="entry name" value="Acyl_CoA_acyltransferase"/>
</dbReference>
<dbReference type="PROSITE" id="PS51730">
    <property type="entry name" value="GNAT_ATAT"/>
    <property type="match status" value="1"/>
</dbReference>
<dbReference type="AlphaFoldDB" id="A7SKG6"/>
<dbReference type="STRING" id="45351.A7SKG6"/>
<feature type="binding site" evidence="5">
    <location>
        <begin position="159"/>
        <end position="168"/>
    </location>
    <ligand>
        <name>acetyl-CoA</name>
        <dbReference type="ChEBI" id="CHEBI:57288"/>
    </ligand>
</feature>
<dbReference type="GO" id="GO:0048666">
    <property type="term" value="P:neuron development"/>
    <property type="evidence" value="ECO:0007669"/>
    <property type="project" value="UniProtKB-UniRule"/>
</dbReference>
<evidence type="ECO:0000256" key="5">
    <source>
        <dbReference type="HAMAP-Rule" id="MF_03130"/>
    </source>
</evidence>
<dbReference type="EMBL" id="DS469687">
    <property type="protein sequence ID" value="EDO35803.1"/>
    <property type="molecule type" value="Genomic_DNA"/>
</dbReference>
<dbReference type="EC" id="2.3.1.108" evidence="4 5"/>
<dbReference type="CDD" id="cd04301">
    <property type="entry name" value="NAT_SF"/>
    <property type="match status" value="1"/>
</dbReference>
<dbReference type="Gene3D" id="3.40.630.30">
    <property type="match status" value="1"/>
</dbReference>
<evidence type="ECO:0000259" key="6">
    <source>
        <dbReference type="PROSITE" id="PS51730"/>
    </source>
</evidence>
<comment type="catalytic activity">
    <reaction evidence="3 5">
        <text>L-lysyl-[alpha-tubulin] + acetyl-CoA = N(6)-acetyl-L-lysyl-[alpha-tubulin] + CoA + H(+)</text>
        <dbReference type="Rhea" id="RHEA:15277"/>
        <dbReference type="Rhea" id="RHEA-COMP:11278"/>
        <dbReference type="Rhea" id="RHEA-COMP:11279"/>
        <dbReference type="ChEBI" id="CHEBI:15378"/>
        <dbReference type="ChEBI" id="CHEBI:29969"/>
        <dbReference type="ChEBI" id="CHEBI:57287"/>
        <dbReference type="ChEBI" id="CHEBI:57288"/>
        <dbReference type="ChEBI" id="CHEBI:61930"/>
        <dbReference type="EC" id="2.3.1.108"/>
    </reaction>
</comment>
<feature type="domain" description="N-acetyltransferase" evidence="6">
    <location>
        <begin position="1"/>
        <end position="189"/>
    </location>
</feature>
<dbReference type="PANTHER" id="PTHR12327">
    <property type="entry name" value="ALPHA-TUBULIN N-ACETYLTRANSFERASE 1"/>
    <property type="match status" value="1"/>
</dbReference>
<dbReference type="HOGENOM" id="CLU_025013_2_1_1"/>
<dbReference type="Pfam" id="PF05301">
    <property type="entry name" value="Acetyltransf_16"/>
    <property type="match status" value="1"/>
</dbReference>
<name>A7SKG6_NEMVE</name>
<evidence type="ECO:0000256" key="4">
    <source>
        <dbReference type="ARBA" id="ARBA00066570"/>
    </source>
</evidence>
<proteinExistence type="inferred from homology"/>
<evidence type="ECO:0000313" key="8">
    <source>
        <dbReference type="Proteomes" id="UP000001593"/>
    </source>
</evidence>
<feature type="binding site" evidence="5">
    <location>
        <begin position="123"/>
        <end position="136"/>
    </location>
    <ligand>
        <name>acetyl-CoA</name>
        <dbReference type="ChEBI" id="CHEBI:57288"/>
    </ligand>
</feature>
<comment type="similarity">
    <text evidence="5">Belongs to the acetyltransferase ATAT1 family.</text>
</comment>
<dbReference type="SUPFAM" id="SSF55729">
    <property type="entry name" value="Acyl-CoA N-acyltransferases (Nat)"/>
    <property type="match status" value="1"/>
</dbReference>
<accession>A7SKG6</accession>
<sequence>MEFAFDINELLPDDITLVDGKVAPFRGKHTRDRFEFSTKQAELKKVIDMTGEASARAQGLRSPITSAMKLSHSDHKLYISKDASANSGKGAVVGLIKIGYKRLFLLDYQGNQHEVNPLCVLDFYVHESRQRKGCGKSLFQHFLKMEGIEPHMLAIDRPSPKFLSFLKKHYNLDKSIPQVVNNFVVFVEFFRDLQGM</sequence>
<dbReference type="Proteomes" id="UP000001593">
    <property type="component" value="Unassembled WGS sequence"/>
</dbReference>
<dbReference type="GO" id="GO:0070507">
    <property type="term" value="P:regulation of microtubule cytoskeleton organization"/>
    <property type="evidence" value="ECO:0007669"/>
    <property type="project" value="UniProtKB-UniRule"/>
</dbReference>
<dbReference type="PhylomeDB" id="A7SKG6"/>
<feature type="site" description="Crucial for catalytic activity" evidence="5">
    <location>
        <position position="58"/>
    </location>
</feature>
<keyword evidence="2 5" id="KW-0012">Acyltransferase</keyword>
<reference evidence="7 8" key="1">
    <citation type="journal article" date="2007" name="Science">
        <title>Sea anemone genome reveals ancestral eumetazoan gene repertoire and genomic organization.</title>
        <authorList>
            <person name="Putnam N.H."/>
            <person name="Srivastava M."/>
            <person name="Hellsten U."/>
            <person name="Dirks B."/>
            <person name="Chapman J."/>
            <person name="Salamov A."/>
            <person name="Terry A."/>
            <person name="Shapiro H."/>
            <person name="Lindquist E."/>
            <person name="Kapitonov V.V."/>
            <person name="Jurka J."/>
            <person name="Genikhovich G."/>
            <person name="Grigoriev I.V."/>
            <person name="Lucas S.M."/>
            <person name="Steele R.E."/>
            <person name="Finnerty J.R."/>
            <person name="Technau U."/>
            <person name="Martindale M.Q."/>
            <person name="Rokhsar D.S."/>
        </authorList>
    </citation>
    <scope>NUCLEOTIDE SEQUENCE [LARGE SCALE GENOMIC DNA]</scope>
    <source>
        <strain evidence="8">CH2 X CH6</strain>
    </source>
</reference>
<protein>
    <recommendedName>
        <fullName evidence="4 5">Alpha-tubulin N-acetyltransferase</fullName>
        <shortName evidence="5">Alpha-TAT</shortName>
        <shortName evidence="5">TAT</shortName>
        <ecNumber evidence="4 5">2.3.1.108</ecNumber>
    </recommendedName>
    <alternativeName>
        <fullName evidence="5">Acetyltransferase mec-17 homolog</fullName>
    </alternativeName>
</protein>
<evidence type="ECO:0000256" key="2">
    <source>
        <dbReference type="ARBA" id="ARBA00023315"/>
    </source>
</evidence>
<dbReference type="GO" id="GO:0019799">
    <property type="term" value="F:tubulin N-acetyltransferase activity"/>
    <property type="evidence" value="ECO:0000318"/>
    <property type="project" value="GO_Central"/>
</dbReference>
<dbReference type="InParanoid" id="A7SKG6"/>
<dbReference type="FunFam" id="3.40.630.30:FF:000060">
    <property type="entry name" value="Alpha-tubulin N-acetyltransferase 1"/>
    <property type="match status" value="1"/>
</dbReference>
<dbReference type="PANTHER" id="PTHR12327:SF0">
    <property type="entry name" value="ALPHA-TUBULIN N-ACETYLTRANSFERASE 1"/>
    <property type="match status" value="1"/>
</dbReference>